<reference evidence="1 2" key="1">
    <citation type="submission" date="2021-03" db="EMBL/GenBank/DDBJ databases">
        <title>Paenibacillus artemisicola MWE-103 whole genome sequence.</title>
        <authorList>
            <person name="Ham Y.J."/>
        </authorList>
    </citation>
    <scope>NUCLEOTIDE SEQUENCE [LARGE SCALE GENOMIC DNA]</scope>
    <source>
        <strain evidence="1 2">MWE-103</strain>
    </source>
</reference>
<evidence type="ECO:0000313" key="1">
    <source>
        <dbReference type="EMBL" id="MBO7744152.1"/>
    </source>
</evidence>
<dbReference type="EMBL" id="JAGGDJ010000003">
    <property type="protein sequence ID" value="MBO7744152.1"/>
    <property type="molecule type" value="Genomic_DNA"/>
</dbReference>
<dbReference type="Proteomes" id="UP000670947">
    <property type="component" value="Unassembled WGS sequence"/>
</dbReference>
<accession>A0ABS3W763</accession>
<evidence type="ECO:0000313" key="2">
    <source>
        <dbReference type="Proteomes" id="UP000670947"/>
    </source>
</evidence>
<sequence>MKAFHLDRTGSIREHAEIGLLKAHGLAEPAMAETLRAHYPHGLSYHGRAYFTENPLHGQFGIEAIFEYERRLHFPALPSRFESFFAAATLEELMFQWFPRLVPPYENGHVWEIEFEHAYWSGERSDAPMMEIIVKPPLTATRKVRF</sequence>
<comment type="caution">
    <text evidence="1">The sequence shown here is derived from an EMBL/GenBank/DDBJ whole genome shotgun (WGS) entry which is preliminary data.</text>
</comment>
<dbReference type="RefSeq" id="WP_208847097.1">
    <property type="nucleotide sequence ID" value="NZ_JAGGDJ010000003.1"/>
</dbReference>
<organism evidence="1 2">
    <name type="scientific">Paenibacillus artemisiicola</name>
    <dbReference type="NCBI Taxonomy" id="1172618"/>
    <lineage>
        <taxon>Bacteria</taxon>
        <taxon>Bacillati</taxon>
        <taxon>Bacillota</taxon>
        <taxon>Bacilli</taxon>
        <taxon>Bacillales</taxon>
        <taxon>Paenibacillaceae</taxon>
        <taxon>Paenibacillus</taxon>
    </lineage>
</organism>
<protein>
    <submittedName>
        <fullName evidence="1">Uncharacterized protein</fullName>
    </submittedName>
</protein>
<dbReference type="SUPFAM" id="SSF56399">
    <property type="entry name" value="ADP-ribosylation"/>
    <property type="match status" value="1"/>
</dbReference>
<name>A0ABS3W763_9BACL</name>
<proteinExistence type="predicted"/>
<keyword evidence="2" id="KW-1185">Reference proteome</keyword>
<gene>
    <name evidence="1" type="ORF">I8J29_08105</name>
</gene>